<sequence>MHKGFIAECDLAFGARRALSPLRTLELHRVDNLCIIKHAPEPTNGALSPRGLRKPPILCAALSPLGARHLRD</sequence>
<dbReference type="EMBL" id="LGRX02009758">
    <property type="protein sequence ID" value="KAK3271423.1"/>
    <property type="molecule type" value="Genomic_DNA"/>
</dbReference>
<gene>
    <name evidence="1" type="ORF">CYMTET_20221</name>
</gene>
<comment type="caution">
    <text evidence="1">The sequence shown here is derived from an EMBL/GenBank/DDBJ whole genome shotgun (WGS) entry which is preliminary data.</text>
</comment>
<protein>
    <submittedName>
        <fullName evidence="1">Uncharacterized protein</fullName>
    </submittedName>
</protein>
<dbReference type="Proteomes" id="UP001190700">
    <property type="component" value="Unassembled WGS sequence"/>
</dbReference>
<keyword evidence="2" id="KW-1185">Reference proteome</keyword>
<dbReference type="AlphaFoldDB" id="A0AAE0G4M8"/>
<organism evidence="1 2">
    <name type="scientific">Cymbomonas tetramitiformis</name>
    <dbReference type="NCBI Taxonomy" id="36881"/>
    <lineage>
        <taxon>Eukaryota</taxon>
        <taxon>Viridiplantae</taxon>
        <taxon>Chlorophyta</taxon>
        <taxon>Pyramimonadophyceae</taxon>
        <taxon>Pyramimonadales</taxon>
        <taxon>Pyramimonadaceae</taxon>
        <taxon>Cymbomonas</taxon>
    </lineage>
</organism>
<accession>A0AAE0G4M8</accession>
<proteinExistence type="predicted"/>
<reference evidence="1 2" key="1">
    <citation type="journal article" date="2015" name="Genome Biol. Evol.">
        <title>Comparative Genomics of a Bacterivorous Green Alga Reveals Evolutionary Causalities and Consequences of Phago-Mixotrophic Mode of Nutrition.</title>
        <authorList>
            <person name="Burns J.A."/>
            <person name="Paasch A."/>
            <person name="Narechania A."/>
            <person name="Kim E."/>
        </authorList>
    </citation>
    <scope>NUCLEOTIDE SEQUENCE [LARGE SCALE GENOMIC DNA]</scope>
    <source>
        <strain evidence="1 2">PLY_AMNH</strain>
    </source>
</reference>
<evidence type="ECO:0000313" key="1">
    <source>
        <dbReference type="EMBL" id="KAK3271423.1"/>
    </source>
</evidence>
<evidence type="ECO:0000313" key="2">
    <source>
        <dbReference type="Proteomes" id="UP001190700"/>
    </source>
</evidence>
<name>A0AAE0G4M8_9CHLO</name>